<evidence type="ECO:0000313" key="15">
    <source>
        <dbReference type="EMBL" id="TQL59521.1"/>
    </source>
</evidence>
<dbReference type="Pfam" id="PF02872">
    <property type="entry name" value="5_nucleotid_C"/>
    <property type="match status" value="1"/>
</dbReference>
<dbReference type="CDD" id="cd07410">
    <property type="entry name" value="MPP_CpdB_N"/>
    <property type="match status" value="1"/>
</dbReference>
<dbReference type="InterPro" id="IPR029052">
    <property type="entry name" value="Metallo-depent_PP-like"/>
</dbReference>
<evidence type="ECO:0000259" key="14">
    <source>
        <dbReference type="Pfam" id="PF02872"/>
    </source>
</evidence>
<dbReference type="PROSITE" id="PS51318">
    <property type="entry name" value="TAT"/>
    <property type="match status" value="1"/>
</dbReference>
<keyword evidence="7" id="KW-0732">Signal</keyword>
<evidence type="ECO:0000256" key="7">
    <source>
        <dbReference type="ARBA" id="ARBA00022729"/>
    </source>
</evidence>
<comment type="caution">
    <text evidence="15">The sequence shown here is derived from an EMBL/GenBank/DDBJ whole genome shotgun (WGS) entry which is preliminary data.</text>
</comment>
<comment type="similarity">
    <text evidence="5 11">Belongs to the 5'-nucleotidase family.</text>
</comment>
<keyword evidence="9 11" id="KW-0378">Hydrolase</keyword>
<reference evidence="15 16" key="1">
    <citation type="submission" date="2019-06" db="EMBL/GenBank/DDBJ databases">
        <title>Sequencing the genomes of 1000 actinobacteria strains.</title>
        <authorList>
            <person name="Klenk H.-P."/>
        </authorList>
    </citation>
    <scope>NUCLEOTIDE SEQUENCE [LARGE SCALE GENOMIC DNA]</scope>
    <source>
        <strain evidence="15 16">DSM 18082</strain>
    </source>
</reference>
<evidence type="ECO:0000256" key="11">
    <source>
        <dbReference type="RuleBase" id="RU362119"/>
    </source>
</evidence>
<dbReference type="GO" id="GO:0030288">
    <property type="term" value="C:outer membrane-bounded periplasmic space"/>
    <property type="evidence" value="ECO:0007669"/>
    <property type="project" value="TreeGrafter"/>
</dbReference>
<dbReference type="InterPro" id="IPR008334">
    <property type="entry name" value="5'-Nucleotdase_C"/>
</dbReference>
<evidence type="ECO:0000256" key="5">
    <source>
        <dbReference type="ARBA" id="ARBA00006654"/>
    </source>
</evidence>
<keyword evidence="12" id="KW-0472">Membrane</keyword>
<keyword evidence="16" id="KW-1185">Reference proteome</keyword>
<dbReference type="SUPFAM" id="SSF55816">
    <property type="entry name" value="5'-nucleotidase (syn. UDP-sugar hydrolase), C-terminal domain"/>
    <property type="match status" value="1"/>
</dbReference>
<keyword evidence="10" id="KW-0511">Multifunctional enzyme</keyword>
<evidence type="ECO:0000256" key="8">
    <source>
        <dbReference type="ARBA" id="ARBA00022741"/>
    </source>
</evidence>
<evidence type="ECO:0000313" key="16">
    <source>
        <dbReference type="Proteomes" id="UP000319514"/>
    </source>
</evidence>
<evidence type="ECO:0000256" key="1">
    <source>
        <dbReference type="ARBA" id="ARBA00000527"/>
    </source>
</evidence>
<dbReference type="PANTHER" id="PTHR11575">
    <property type="entry name" value="5'-NUCLEOTIDASE-RELATED"/>
    <property type="match status" value="1"/>
</dbReference>
<dbReference type="Gene3D" id="3.60.21.10">
    <property type="match status" value="1"/>
</dbReference>
<organism evidence="15 16">
    <name type="scientific">Oryzihumus leptocrescens</name>
    <dbReference type="NCBI Taxonomy" id="297536"/>
    <lineage>
        <taxon>Bacteria</taxon>
        <taxon>Bacillati</taxon>
        <taxon>Actinomycetota</taxon>
        <taxon>Actinomycetes</taxon>
        <taxon>Micrococcales</taxon>
        <taxon>Intrasporangiaceae</taxon>
        <taxon>Oryzihumus</taxon>
    </lineage>
</organism>
<dbReference type="InterPro" id="IPR036907">
    <property type="entry name" value="5'-Nucleotdase_C_sf"/>
</dbReference>
<dbReference type="GO" id="GO:0008254">
    <property type="term" value="F:3'-nucleotidase activity"/>
    <property type="evidence" value="ECO:0007669"/>
    <property type="project" value="UniProtKB-EC"/>
</dbReference>
<feature type="transmembrane region" description="Helical" evidence="12">
    <location>
        <begin position="26"/>
        <end position="50"/>
    </location>
</feature>
<dbReference type="SUPFAM" id="SSF56300">
    <property type="entry name" value="Metallo-dependent phosphatases"/>
    <property type="match status" value="1"/>
</dbReference>
<dbReference type="GO" id="GO:0046872">
    <property type="term" value="F:metal ion binding"/>
    <property type="evidence" value="ECO:0007669"/>
    <property type="project" value="UniProtKB-KW"/>
</dbReference>
<dbReference type="PRINTS" id="PR01607">
    <property type="entry name" value="APYRASEFAMLY"/>
</dbReference>
<keyword evidence="6" id="KW-0479">Metal-binding</keyword>
<dbReference type="Pfam" id="PF00149">
    <property type="entry name" value="Metallophos"/>
    <property type="match status" value="1"/>
</dbReference>
<keyword evidence="12" id="KW-1133">Transmembrane helix</keyword>
<dbReference type="PROSITE" id="PS00786">
    <property type="entry name" value="5_NUCLEOTIDASE_2"/>
    <property type="match status" value="1"/>
</dbReference>
<evidence type="ECO:0000259" key="13">
    <source>
        <dbReference type="Pfam" id="PF00149"/>
    </source>
</evidence>
<name>A0A542ZGS1_9MICO</name>
<protein>
    <submittedName>
        <fullName evidence="15">2',3'-cyclic-nucleotide 2'-phosphodiesterase/3'-nucleotidase</fullName>
    </submittedName>
</protein>
<feature type="domain" description="Calcineurin-like phosphoesterase" evidence="13">
    <location>
        <begin position="65"/>
        <end position="308"/>
    </location>
</feature>
<dbReference type="Proteomes" id="UP000319514">
    <property type="component" value="Unassembled WGS sequence"/>
</dbReference>
<evidence type="ECO:0000256" key="3">
    <source>
        <dbReference type="ARBA" id="ARBA00001968"/>
    </source>
</evidence>
<comment type="catalytic activity">
    <reaction evidence="2">
        <text>a nucleoside 2',3'-cyclic phosphate + H2O = a nucleoside 3'-phosphate + H(+)</text>
        <dbReference type="Rhea" id="RHEA:19621"/>
        <dbReference type="ChEBI" id="CHEBI:15377"/>
        <dbReference type="ChEBI" id="CHEBI:15378"/>
        <dbReference type="ChEBI" id="CHEBI:66949"/>
        <dbReference type="ChEBI" id="CHEBI:66954"/>
        <dbReference type="EC" id="3.1.4.16"/>
    </reaction>
</comment>
<dbReference type="PANTHER" id="PTHR11575:SF6">
    <property type="entry name" value="2',3'-CYCLIC-NUCLEOTIDE 2'-PHOSPHODIESTERASE_3'-NUCLEOTIDASE"/>
    <property type="match status" value="1"/>
</dbReference>
<dbReference type="InterPro" id="IPR004843">
    <property type="entry name" value="Calcineurin-like_PHP"/>
</dbReference>
<dbReference type="RefSeq" id="WP_246092039.1">
    <property type="nucleotide sequence ID" value="NZ_BAAAKX010000013.1"/>
</dbReference>
<comment type="subcellular location">
    <subcellularLocation>
        <location evidence="4">Cell envelope</location>
    </subcellularLocation>
</comment>
<comment type="catalytic activity">
    <reaction evidence="1">
        <text>a ribonucleoside 3'-phosphate + H2O = a ribonucleoside + phosphate</text>
        <dbReference type="Rhea" id="RHEA:10144"/>
        <dbReference type="ChEBI" id="CHEBI:13197"/>
        <dbReference type="ChEBI" id="CHEBI:15377"/>
        <dbReference type="ChEBI" id="CHEBI:18254"/>
        <dbReference type="ChEBI" id="CHEBI:43474"/>
        <dbReference type="EC" id="3.1.3.6"/>
    </reaction>
</comment>
<dbReference type="AlphaFoldDB" id="A0A542ZGS1"/>
<dbReference type="GO" id="GO:0000166">
    <property type="term" value="F:nucleotide binding"/>
    <property type="evidence" value="ECO:0007669"/>
    <property type="project" value="UniProtKB-KW"/>
</dbReference>
<evidence type="ECO:0000256" key="12">
    <source>
        <dbReference type="SAM" id="Phobius"/>
    </source>
</evidence>
<dbReference type="EMBL" id="VFOQ01000001">
    <property type="protein sequence ID" value="TQL59521.1"/>
    <property type="molecule type" value="Genomic_DNA"/>
</dbReference>
<evidence type="ECO:0000256" key="9">
    <source>
        <dbReference type="ARBA" id="ARBA00022801"/>
    </source>
</evidence>
<evidence type="ECO:0000256" key="4">
    <source>
        <dbReference type="ARBA" id="ARBA00004196"/>
    </source>
</evidence>
<sequence length="636" mass="67760">MTNNEGINQAPATEDATAAQRSRRELLAMAAVGAAGAGVAAIAGGAPAYAAGTGAARGPKTHRLTVLGTTDTHGNVFNWDYFKDAEYDDKPHNDIGLAKISTLVTAMREERGRRNCLMLDAGDTIQGTPLSYYYAKIDPITKGAIHPMAAAMNVIGYDAAALGNHEFNYGMDTLRAFQKQLHFPLLGANALDWNTGAPTFPPFVIKTMRLDGGHEVRVGILGLVTPGVAIWDRANVEGKVKFQGIVEQAKVFVPRLRKAGADVVIVSCHSGATTSSSYGDALPWPENASSLLAEQVPGIDAILVGHAHLEIPERFVQNTTTGQQVLLVEPLKWGMRLAVMDLDLVKEHGRWRVASAHSHLLDANTVPEDKRISDLLTKDHETVRSYVNSVIGTSTRAMSCATSRFEDTAAIDLINYVQADAVKKALAGTADASLPVLSIAAPFNPDAAIPAGNVTVRDVAGLYVYDNTLLGIKLTGAQVKDYLEWSATYFQQVSGTGPFTPDQVTNAKTALAPNGTPDYNYDIMSGLEAPLTYDIDIAKAPGSRIANLAYAGAAVDPAATFVIAINNYRQSGGGNFPGVKTAPVVYNAQAEIRQLIIDWVTATKTIDPAMFSTYDWKLVSNGAPVTIEGASEGGRH</sequence>
<dbReference type="Gene3D" id="3.90.780.10">
    <property type="entry name" value="5'-Nucleotidase, C-terminal domain"/>
    <property type="match status" value="1"/>
</dbReference>
<keyword evidence="12" id="KW-0812">Transmembrane</keyword>
<evidence type="ECO:0000256" key="6">
    <source>
        <dbReference type="ARBA" id="ARBA00022723"/>
    </source>
</evidence>
<dbReference type="InterPro" id="IPR006179">
    <property type="entry name" value="5_nucleotidase/apyrase"/>
</dbReference>
<proteinExistence type="inferred from homology"/>
<dbReference type="GO" id="GO:0009166">
    <property type="term" value="P:nucleotide catabolic process"/>
    <property type="evidence" value="ECO:0007669"/>
    <property type="project" value="InterPro"/>
</dbReference>
<dbReference type="GO" id="GO:0008663">
    <property type="term" value="F:2',3'-cyclic-nucleotide 2'-phosphodiesterase activity"/>
    <property type="evidence" value="ECO:0007669"/>
    <property type="project" value="UniProtKB-EC"/>
</dbReference>
<dbReference type="InterPro" id="IPR006146">
    <property type="entry name" value="5'-Nucleotdase_CS"/>
</dbReference>
<evidence type="ECO:0000256" key="2">
    <source>
        <dbReference type="ARBA" id="ARBA00001730"/>
    </source>
</evidence>
<dbReference type="InterPro" id="IPR006311">
    <property type="entry name" value="TAT_signal"/>
</dbReference>
<evidence type="ECO:0000256" key="10">
    <source>
        <dbReference type="ARBA" id="ARBA00023268"/>
    </source>
</evidence>
<dbReference type="InterPro" id="IPR041827">
    <property type="entry name" value="CpdB_N"/>
</dbReference>
<comment type="cofactor">
    <cofactor evidence="3">
        <name>a divalent metal cation</name>
        <dbReference type="ChEBI" id="CHEBI:60240"/>
    </cofactor>
</comment>
<accession>A0A542ZGS1</accession>
<feature type="domain" description="5'-Nucleotidase C-terminal" evidence="14">
    <location>
        <begin position="390"/>
        <end position="580"/>
    </location>
</feature>
<gene>
    <name evidence="15" type="ORF">FB474_0876</name>
</gene>
<keyword evidence="8 11" id="KW-0547">Nucleotide-binding</keyword>